<dbReference type="Proteomes" id="UP001176961">
    <property type="component" value="Unassembled WGS sequence"/>
</dbReference>
<dbReference type="InterPro" id="IPR051828">
    <property type="entry name" value="HAD-like_hydrolase_domain"/>
</dbReference>
<dbReference type="InterPro" id="IPR006439">
    <property type="entry name" value="HAD-SF_hydro_IA"/>
</dbReference>
<dbReference type="SFLD" id="SFLDG01129">
    <property type="entry name" value="C1.5:_HAD__Beta-PGM__Phosphata"/>
    <property type="match status" value="1"/>
</dbReference>
<reference evidence="1" key="1">
    <citation type="submission" date="2023-07" db="EMBL/GenBank/DDBJ databases">
        <authorList>
            <consortium name="CYATHOMIX"/>
        </authorList>
    </citation>
    <scope>NUCLEOTIDE SEQUENCE</scope>
    <source>
        <strain evidence="1">N/A</strain>
    </source>
</reference>
<comment type="caution">
    <text evidence="1">The sequence shown here is derived from an EMBL/GenBank/DDBJ whole genome shotgun (WGS) entry which is preliminary data.</text>
</comment>
<dbReference type="SUPFAM" id="SSF56784">
    <property type="entry name" value="HAD-like"/>
    <property type="match status" value="1"/>
</dbReference>
<dbReference type="Gene3D" id="3.40.50.1000">
    <property type="entry name" value="HAD superfamily/HAD-like"/>
    <property type="match status" value="1"/>
</dbReference>
<dbReference type="InterPro" id="IPR036412">
    <property type="entry name" value="HAD-like_sf"/>
</dbReference>
<dbReference type="SFLD" id="SFLDS00003">
    <property type="entry name" value="Haloacid_Dehalogenase"/>
    <property type="match status" value="1"/>
</dbReference>
<dbReference type="NCBIfam" id="TIGR02252">
    <property type="entry name" value="DREG-2"/>
    <property type="match status" value="1"/>
</dbReference>
<dbReference type="PANTHER" id="PTHR46191:SF2">
    <property type="entry name" value="HALOACID DEHALOGENASE-LIKE HYDROLASE DOMAIN-CONTAINING PROTEIN 3"/>
    <property type="match status" value="1"/>
</dbReference>
<sequence length="257" mass="29000">MIRTLPLLQTFCKECSKFTKNPNRIVQAVSIDAMGTLIALAKPFDEVYSRVASEHGVDVSPAAIACGYAKLMNDVSESYPCFGYGSIGEYEWWKRIIVGSLQKAHTKRIDHIQGDKISRQLYDFYTTASAWRIIDPEMKSAVDVLRQMGLGVVVVSNFDSRLKKILRNLEIDHLFDLVLLSGEIGLEKPDPKIFEMVLGHYHLTSPSQLLHVGDNVKKDYQAAIKFGAKAFLFDPLSEKTEVDESHRIRSFSELTIE</sequence>
<dbReference type="EMBL" id="CATQJL010000223">
    <property type="protein sequence ID" value="CAJ0600359.1"/>
    <property type="molecule type" value="Genomic_DNA"/>
</dbReference>
<name>A0AA36GYD2_CYLNA</name>
<dbReference type="InterPro" id="IPR011949">
    <property type="entry name" value="HAD-SF_hydro_IA_REG-2-like"/>
</dbReference>
<dbReference type="Gene3D" id="1.10.150.720">
    <property type="entry name" value="Haloacid dehalogenase-like hydrolase"/>
    <property type="match status" value="1"/>
</dbReference>
<dbReference type="NCBIfam" id="TIGR01549">
    <property type="entry name" value="HAD-SF-IA-v1"/>
    <property type="match status" value="1"/>
</dbReference>
<protein>
    <recommendedName>
        <fullName evidence="3">Haloacid dehalogenase-like hydrolase domain-containing protein 3</fullName>
    </recommendedName>
</protein>
<dbReference type="AlphaFoldDB" id="A0AA36GYD2"/>
<dbReference type="InterPro" id="IPR023214">
    <property type="entry name" value="HAD_sf"/>
</dbReference>
<dbReference type="InterPro" id="IPR044924">
    <property type="entry name" value="HAD-SF_hydro_IA_REG-2-like_cap"/>
</dbReference>
<keyword evidence="2" id="KW-1185">Reference proteome</keyword>
<dbReference type="PANTHER" id="PTHR46191">
    <property type="match status" value="1"/>
</dbReference>
<dbReference type="GO" id="GO:0005634">
    <property type="term" value="C:nucleus"/>
    <property type="evidence" value="ECO:0007669"/>
    <property type="project" value="TreeGrafter"/>
</dbReference>
<accession>A0AA36GYD2</accession>
<proteinExistence type="predicted"/>
<evidence type="ECO:0008006" key="3">
    <source>
        <dbReference type="Google" id="ProtNLM"/>
    </source>
</evidence>
<evidence type="ECO:0000313" key="1">
    <source>
        <dbReference type="EMBL" id="CAJ0600359.1"/>
    </source>
</evidence>
<evidence type="ECO:0000313" key="2">
    <source>
        <dbReference type="Proteomes" id="UP001176961"/>
    </source>
</evidence>
<gene>
    <name evidence="1" type="ORF">CYNAS_LOCUS12342</name>
</gene>
<dbReference type="Pfam" id="PF00702">
    <property type="entry name" value="Hydrolase"/>
    <property type="match status" value="1"/>
</dbReference>
<organism evidence="1 2">
    <name type="scientific">Cylicocyclus nassatus</name>
    <name type="common">Nematode worm</name>
    <dbReference type="NCBI Taxonomy" id="53992"/>
    <lineage>
        <taxon>Eukaryota</taxon>
        <taxon>Metazoa</taxon>
        <taxon>Ecdysozoa</taxon>
        <taxon>Nematoda</taxon>
        <taxon>Chromadorea</taxon>
        <taxon>Rhabditida</taxon>
        <taxon>Rhabditina</taxon>
        <taxon>Rhabditomorpha</taxon>
        <taxon>Strongyloidea</taxon>
        <taxon>Strongylidae</taxon>
        <taxon>Cylicocyclus</taxon>
    </lineage>
</organism>